<dbReference type="SUPFAM" id="SSF57302">
    <property type="entry name" value="Snake toxin-like"/>
    <property type="match status" value="1"/>
</dbReference>
<feature type="signal peptide" evidence="1">
    <location>
        <begin position="1"/>
        <end position="28"/>
    </location>
</feature>
<feature type="chain" id="PRO_5037709858" evidence="1">
    <location>
        <begin position="29"/>
        <end position="140"/>
    </location>
</feature>
<name>A0A915CN24_9BILA</name>
<organism evidence="2 3">
    <name type="scientific">Ditylenchus dipsaci</name>
    <dbReference type="NCBI Taxonomy" id="166011"/>
    <lineage>
        <taxon>Eukaryota</taxon>
        <taxon>Metazoa</taxon>
        <taxon>Ecdysozoa</taxon>
        <taxon>Nematoda</taxon>
        <taxon>Chromadorea</taxon>
        <taxon>Rhabditida</taxon>
        <taxon>Tylenchina</taxon>
        <taxon>Tylenchomorpha</taxon>
        <taxon>Sphaerularioidea</taxon>
        <taxon>Anguinidae</taxon>
        <taxon>Anguininae</taxon>
        <taxon>Ditylenchus</taxon>
    </lineage>
</organism>
<dbReference type="InterPro" id="IPR045860">
    <property type="entry name" value="Snake_toxin-like_sf"/>
</dbReference>
<evidence type="ECO:0000256" key="1">
    <source>
        <dbReference type="SAM" id="SignalP"/>
    </source>
</evidence>
<reference evidence="3" key="1">
    <citation type="submission" date="2022-11" db="UniProtKB">
        <authorList>
            <consortium name="WormBaseParasite"/>
        </authorList>
    </citation>
    <scope>IDENTIFICATION</scope>
</reference>
<keyword evidence="2" id="KW-1185">Reference proteome</keyword>
<proteinExistence type="predicted"/>
<evidence type="ECO:0000313" key="2">
    <source>
        <dbReference type="Proteomes" id="UP000887574"/>
    </source>
</evidence>
<sequence>MSSLTFSVFSGWICAVAFLLFASSSVSALQCFQGQQNSTLPVSGSVTQCPLGSMSCTKSVEPALKIATRGCQQTNCSLNGIISSEGVCQNSTSYPYATYCCCYGDGCNSATRFFSSFTQLLSVTFFVTVALCIHQLNFVN</sequence>
<evidence type="ECO:0000313" key="3">
    <source>
        <dbReference type="WBParaSite" id="jg10843"/>
    </source>
</evidence>
<dbReference type="AlphaFoldDB" id="A0A915CN24"/>
<dbReference type="WBParaSite" id="jg10843">
    <property type="protein sequence ID" value="jg10843"/>
    <property type="gene ID" value="jg10843"/>
</dbReference>
<accession>A0A915CN24</accession>
<protein>
    <submittedName>
        <fullName evidence="3">UPAR/Ly6 domain-containing protein</fullName>
    </submittedName>
</protein>
<keyword evidence="1" id="KW-0732">Signal</keyword>
<dbReference type="Proteomes" id="UP000887574">
    <property type="component" value="Unplaced"/>
</dbReference>